<dbReference type="GO" id="GO:0016020">
    <property type="term" value="C:membrane"/>
    <property type="evidence" value="ECO:0007669"/>
    <property type="project" value="UniProtKB-SubCell"/>
</dbReference>
<protein>
    <recommendedName>
        <fullName evidence="7">Major facilitator superfamily (MFS) profile domain-containing protein</fullName>
    </recommendedName>
</protein>
<evidence type="ECO:0000313" key="5">
    <source>
        <dbReference type="EMBL" id="KIH50547.1"/>
    </source>
</evidence>
<keyword evidence="3" id="KW-1133">Transmembrane helix</keyword>
<keyword evidence="6" id="KW-1185">Reference proteome</keyword>
<evidence type="ECO:0008006" key="7">
    <source>
        <dbReference type="Google" id="ProtNLM"/>
    </source>
</evidence>
<gene>
    <name evidence="5" type="ORF">ANCDUO_19374</name>
</gene>
<dbReference type="Proteomes" id="UP000054047">
    <property type="component" value="Unassembled WGS sequence"/>
</dbReference>
<feature type="non-terminal residue" evidence="5">
    <location>
        <position position="1"/>
    </location>
</feature>
<dbReference type="OrthoDB" id="4540492at2759"/>
<dbReference type="Pfam" id="PF00083">
    <property type="entry name" value="Sugar_tr"/>
    <property type="match status" value="1"/>
</dbReference>
<sequence length="101" mass="11688">QWVNLGGGPYHITDRYPWDREPPSTTCRRAYDYITNDTMRRRFTNGGRPCIGSIPWFFVSEIFYSNARGNANAIATMTNWCANVVVGLTFLPINVRFELYE</sequence>
<keyword evidence="2" id="KW-0812">Transmembrane</keyword>
<dbReference type="InterPro" id="IPR005828">
    <property type="entry name" value="MFS_sugar_transport-like"/>
</dbReference>
<comment type="subcellular location">
    <subcellularLocation>
        <location evidence="1">Membrane</location>
    </subcellularLocation>
</comment>
<evidence type="ECO:0000256" key="4">
    <source>
        <dbReference type="ARBA" id="ARBA00023136"/>
    </source>
</evidence>
<dbReference type="AlphaFoldDB" id="A0A0C2CL66"/>
<proteinExistence type="predicted"/>
<dbReference type="InterPro" id="IPR036259">
    <property type="entry name" value="MFS_trans_sf"/>
</dbReference>
<evidence type="ECO:0000313" key="6">
    <source>
        <dbReference type="Proteomes" id="UP000054047"/>
    </source>
</evidence>
<organism evidence="5 6">
    <name type="scientific">Ancylostoma duodenale</name>
    <dbReference type="NCBI Taxonomy" id="51022"/>
    <lineage>
        <taxon>Eukaryota</taxon>
        <taxon>Metazoa</taxon>
        <taxon>Ecdysozoa</taxon>
        <taxon>Nematoda</taxon>
        <taxon>Chromadorea</taxon>
        <taxon>Rhabditida</taxon>
        <taxon>Rhabditina</taxon>
        <taxon>Rhabditomorpha</taxon>
        <taxon>Strongyloidea</taxon>
        <taxon>Ancylostomatidae</taxon>
        <taxon>Ancylostomatinae</taxon>
        <taxon>Ancylostoma</taxon>
    </lineage>
</organism>
<dbReference type="Gene3D" id="1.20.1250.20">
    <property type="entry name" value="MFS general substrate transporter like domains"/>
    <property type="match status" value="1"/>
</dbReference>
<evidence type="ECO:0000256" key="2">
    <source>
        <dbReference type="ARBA" id="ARBA00022692"/>
    </source>
</evidence>
<dbReference type="GO" id="GO:0022857">
    <property type="term" value="F:transmembrane transporter activity"/>
    <property type="evidence" value="ECO:0007669"/>
    <property type="project" value="InterPro"/>
</dbReference>
<name>A0A0C2CL66_9BILA</name>
<dbReference type="EMBL" id="KN749397">
    <property type="protein sequence ID" value="KIH50547.1"/>
    <property type="molecule type" value="Genomic_DNA"/>
</dbReference>
<evidence type="ECO:0000256" key="3">
    <source>
        <dbReference type="ARBA" id="ARBA00022989"/>
    </source>
</evidence>
<evidence type="ECO:0000256" key="1">
    <source>
        <dbReference type="ARBA" id="ARBA00004370"/>
    </source>
</evidence>
<reference evidence="5 6" key="1">
    <citation type="submission" date="2013-12" db="EMBL/GenBank/DDBJ databases">
        <title>Draft genome of the parsitic nematode Ancylostoma duodenale.</title>
        <authorList>
            <person name="Mitreva M."/>
        </authorList>
    </citation>
    <scope>NUCLEOTIDE SEQUENCE [LARGE SCALE GENOMIC DNA]</scope>
    <source>
        <strain evidence="5 6">Zhejiang</strain>
    </source>
</reference>
<accession>A0A0C2CL66</accession>
<keyword evidence="4" id="KW-0472">Membrane</keyword>